<evidence type="ECO:0000313" key="6">
    <source>
        <dbReference type="EMBL" id="EFM83024.1"/>
    </source>
</evidence>
<evidence type="ECO:0000256" key="1">
    <source>
        <dbReference type="ARBA" id="ARBA00023015"/>
    </source>
</evidence>
<sequence>MNLDYLKETYHLTKTESQILYYLDQQSTNAADLSIQEVAKHCFSSPSSIIRLAKKLNLSGYNELIYKLKEAHFSQPIPFETAPSFETTNEFCRLLAKHKSHLFVILGHDFSRHLAAYISEVFNFHGIPSITTAYTHSINSQNNQNFLFIILSHSGEEKYLKETALLAKEKKHPIISFVGAKNSTLGRLADLVFSTDSYSPFSTSVAQPQMFFGQTLITFEALICAYLNHEDSIPISPKNK</sequence>
<dbReference type="InterPro" id="IPR001347">
    <property type="entry name" value="SIS_dom"/>
</dbReference>
<dbReference type="GO" id="GO:0097367">
    <property type="term" value="F:carbohydrate derivative binding"/>
    <property type="evidence" value="ECO:0007669"/>
    <property type="project" value="InterPro"/>
</dbReference>
<dbReference type="InterPro" id="IPR047640">
    <property type="entry name" value="RpiR-like"/>
</dbReference>
<dbReference type="InterPro" id="IPR009057">
    <property type="entry name" value="Homeodomain-like_sf"/>
</dbReference>
<dbReference type="Gene3D" id="3.40.50.10490">
    <property type="entry name" value="Glucose-6-phosphate isomerase like protein, domain 1"/>
    <property type="match status" value="1"/>
</dbReference>
<dbReference type="Pfam" id="PF01380">
    <property type="entry name" value="SIS"/>
    <property type="match status" value="1"/>
</dbReference>
<dbReference type="PROSITE" id="PS51464">
    <property type="entry name" value="SIS"/>
    <property type="match status" value="1"/>
</dbReference>
<gene>
    <name evidence="6" type="ORF">HMPREF9498_01374</name>
</gene>
<feature type="domain" description="SIS" evidence="5">
    <location>
        <begin position="91"/>
        <end position="233"/>
    </location>
</feature>
<dbReference type="Gene3D" id="1.10.10.10">
    <property type="entry name" value="Winged helix-like DNA-binding domain superfamily/Winged helix DNA-binding domain"/>
    <property type="match status" value="1"/>
</dbReference>
<dbReference type="EMBL" id="AEBR01000039">
    <property type="protein sequence ID" value="EFM83024.1"/>
    <property type="molecule type" value="Genomic_DNA"/>
</dbReference>
<name>A0A125W6V5_ENTFL</name>
<dbReference type="AlphaFoldDB" id="A0A125W6V5"/>
<evidence type="ECO:0000259" key="4">
    <source>
        <dbReference type="PROSITE" id="PS51071"/>
    </source>
</evidence>
<dbReference type="InterPro" id="IPR046348">
    <property type="entry name" value="SIS_dom_sf"/>
</dbReference>
<dbReference type="GO" id="GO:1901135">
    <property type="term" value="P:carbohydrate derivative metabolic process"/>
    <property type="evidence" value="ECO:0007669"/>
    <property type="project" value="InterPro"/>
</dbReference>
<dbReference type="SUPFAM" id="SSF53697">
    <property type="entry name" value="SIS domain"/>
    <property type="match status" value="1"/>
</dbReference>
<proteinExistence type="predicted"/>
<evidence type="ECO:0000256" key="3">
    <source>
        <dbReference type="ARBA" id="ARBA00023163"/>
    </source>
</evidence>
<dbReference type="PROSITE" id="PS51071">
    <property type="entry name" value="HTH_RPIR"/>
    <property type="match status" value="1"/>
</dbReference>
<keyword evidence="2" id="KW-0238">DNA-binding</keyword>
<comment type="caution">
    <text evidence="6">The sequence shown here is derived from an EMBL/GenBank/DDBJ whole genome shotgun (WGS) entry which is preliminary data.</text>
</comment>
<dbReference type="SUPFAM" id="SSF46689">
    <property type="entry name" value="Homeodomain-like"/>
    <property type="match status" value="1"/>
</dbReference>
<dbReference type="PANTHER" id="PTHR30514:SF21">
    <property type="entry name" value="RPIR-FAMILY TRANSCRIPTIONAL REGULATOR"/>
    <property type="match status" value="1"/>
</dbReference>
<dbReference type="HOGENOM" id="CLU_055769_4_1_9"/>
<organism evidence="6 7">
    <name type="scientific">Enterococcus faecalis TX4248</name>
    <dbReference type="NCBI Taxonomy" id="749495"/>
    <lineage>
        <taxon>Bacteria</taxon>
        <taxon>Bacillati</taxon>
        <taxon>Bacillota</taxon>
        <taxon>Bacilli</taxon>
        <taxon>Lactobacillales</taxon>
        <taxon>Enterococcaceae</taxon>
        <taxon>Enterococcus</taxon>
    </lineage>
</organism>
<evidence type="ECO:0000259" key="5">
    <source>
        <dbReference type="PROSITE" id="PS51464"/>
    </source>
</evidence>
<evidence type="ECO:0000313" key="7">
    <source>
        <dbReference type="Proteomes" id="UP000004846"/>
    </source>
</evidence>
<protein>
    <submittedName>
        <fullName evidence="6">SIS domain protein</fullName>
    </submittedName>
</protein>
<dbReference type="InterPro" id="IPR036388">
    <property type="entry name" value="WH-like_DNA-bd_sf"/>
</dbReference>
<accession>A0A125W6V5</accession>
<feature type="domain" description="HTH rpiR-type" evidence="4">
    <location>
        <begin position="1"/>
        <end position="75"/>
    </location>
</feature>
<dbReference type="RefSeq" id="WP_002402109.1">
    <property type="nucleotide sequence ID" value="NZ_GL454440.1"/>
</dbReference>
<dbReference type="GO" id="GO:0003677">
    <property type="term" value="F:DNA binding"/>
    <property type="evidence" value="ECO:0007669"/>
    <property type="project" value="UniProtKB-KW"/>
</dbReference>
<reference evidence="6 7" key="1">
    <citation type="submission" date="2010-07" db="EMBL/GenBank/DDBJ databases">
        <authorList>
            <person name="Sid Ahmed O."/>
        </authorList>
    </citation>
    <scope>NUCLEOTIDE SEQUENCE [LARGE SCALE GENOMIC DNA]</scope>
    <source>
        <strain evidence="6 7">TX4248</strain>
    </source>
</reference>
<keyword evidence="1" id="KW-0805">Transcription regulation</keyword>
<dbReference type="Proteomes" id="UP000004846">
    <property type="component" value="Unassembled WGS sequence"/>
</dbReference>
<keyword evidence="3" id="KW-0804">Transcription</keyword>
<dbReference type="CDD" id="cd05013">
    <property type="entry name" value="SIS_RpiR"/>
    <property type="match status" value="1"/>
</dbReference>
<dbReference type="Pfam" id="PF01418">
    <property type="entry name" value="HTH_6"/>
    <property type="match status" value="1"/>
</dbReference>
<dbReference type="PANTHER" id="PTHR30514">
    <property type="entry name" value="GLUCOKINASE"/>
    <property type="match status" value="1"/>
</dbReference>
<dbReference type="InterPro" id="IPR035472">
    <property type="entry name" value="RpiR-like_SIS"/>
</dbReference>
<dbReference type="InterPro" id="IPR000281">
    <property type="entry name" value="HTH_RpiR"/>
</dbReference>
<dbReference type="GO" id="GO:0003700">
    <property type="term" value="F:DNA-binding transcription factor activity"/>
    <property type="evidence" value="ECO:0007669"/>
    <property type="project" value="InterPro"/>
</dbReference>
<evidence type="ECO:0000256" key="2">
    <source>
        <dbReference type="ARBA" id="ARBA00023125"/>
    </source>
</evidence>